<name>A0A6C0CQ82_9ZZZZ</name>
<sequence>MARFVHPMWKNKKVLARLILSLYRDKLKNQEIICELYHERHQRYIFITITEFKKVNERLDHTLQLLKAWWNYYENYDKKYNKTHVKLSNELKRSITHCAKNAKK</sequence>
<accession>A0A6C0CQ82</accession>
<organism evidence="1">
    <name type="scientific">viral metagenome</name>
    <dbReference type="NCBI Taxonomy" id="1070528"/>
    <lineage>
        <taxon>unclassified sequences</taxon>
        <taxon>metagenomes</taxon>
        <taxon>organismal metagenomes</taxon>
    </lineage>
</organism>
<reference evidence="1" key="1">
    <citation type="journal article" date="2020" name="Nature">
        <title>Giant virus diversity and host interactions through global metagenomics.</title>
        <authorList>
            <person name="Schulz F."/>
            <person name="Roux S."/>
            <person name="Paez-Espino D."/>
            <person name="Jungbluth S."/>
            <person name="Walsh D.A."/>
            <person name="Denef V.J."/>
            <person name="McMahon K.D."/>
            <person name="Konstantinidis K.T."/>
            <person name="Eloe-Fadrosh E.A."/>
            <person name="Kyrpides N.C."/>
            <person name="Woyke T."/>
        </authorList>
    </citation>
    <scope>NUCLEOTIDE SEQUENCE</scope>
    <source>
        <strain evidence="1">GVMAG-M-3300021473-15</strain>
    </source>
</reference>
<dbReference type="EMBL" id="MN739474">
    <property type="protein sequence ID" value="QHT06728.1"/>
    <property type="molecule type" value="Genomic_DNA"/>
</dbReference>
<proteinExistence type="predicted"/>
<dbReference type="AlphaFoldDB" id="A0A6C0CQ82"/>
<protein>
    <submittedName>
        <fullName evidence="1">Uncharacterized protein</fullName>
    </submittedName>
</protein>
<evidence type="ECO:0000313" key="1">
    <source>
        <dbReference type="EMBL" id="QHT06728.1"/>
    </source>
</evidence>